<accession>A0AA49Q7X6</accession>
<dbReference type="KEGG" id="pspc:Strain318_001612"/>
<dbReference type="InterPro" id="IPR027392">
    <property type="entry name" value="TF_Znf"/>
</dbReference>
<evidence type="ECO:0000313" key="2">
    <source>
        <dbReference type="EMBL" id="WKW12329.1"/>
    </source>
</evidence>
<gene>
    <name evidence="2" type="ORF">Strain138_001613</name>
    <name evidence="3" type="ORF">Strain318_001612</name>
</gene>
<reference evidence="3" key="1">
    <citation type="submission" date="2023-07" db="EMBL/GenBank/DDBJ databases">
        <authorList>
            <person name="Haufschild T."/>
            <person name="Kallscheuer N."/>
            <person name="Hammer J."/>
            <person name="Kohn T."/>
            <person name="Kabuu M."/>
            <person name="Jogler M."/>
            <person name="Wohfarth N."/>
            <person name="Heuer A."/>
            <person name="Rohde M."/>
            <person name="van Teeseling M.C.F."/>
            <person name="Jogler C."/>
        </authorList>
    </citation>
    <scope>NUCLEOTIDE SEQUENCE</scope>
    <source>
        <strain evidence="2">Strain 138</strain>
        <strain evidence="3">Strain 318</strain>
    </source>
</reference>
<accession>A0AA49Q530</accession>
<dbReference type="AlphaFoldDB" id="A0AA49Q7X6"/>
<proteinExistence type="predicted"/>
<sequence length="103" mass="11668">MSDFNPSRNEDEYFLLQDQELIKAQRAKLDAERQAAERRKHFMKCPKCGADLKETELKQVKVDICPDCKGLWLDAGELELIGKVKESAMAGFLRDLLKGLPGS</sequence>
<dbReference type="EMBL" id="CP130612">
    <property type="protein sequence ID" value="WKW12329.1"/>
    <property type="molecule type" value="Genomic_DNA"/>
</dbReference>
<feature type="domain" description="Transcription factor zinc-finger" evidence="1">
    <location>
        <begin position="44"/>
        <end position="79"/>
    </location>
</feature>
<dbReference type="RefSeq" id="WP_367885206.1">
    <property type="nucleotide sequence ID" value="NZ_CP130612.1"/>
</dbReference>
<dbReference type="Proteomes" id="UP001229955">
    <property type="component" value="Chromosome"/>
</dbReference>
<protein>
    <submittedName>
        <fullName evidence="3">Zf-TFIIB domain-containing protein</fullName>
    </submittedName>
</protein>
<name>A0AA49Q7X6_9BACT</name>
<keyword evidence="4" id="KW-1185">Reference proteome</keyword>
<evidence type="ECO:0000313" key="3">
    <source>
        <dbReference type="EMBL" id="WKW15236.1"/>
    </source>
</evidence>
<organism evidence="3 4">
    <name type="scientific">Pseudogemmatithrix spongiicola</name>
    <dbReference type="NCBI Taxonomy" id="3062599"/>
    <lineage>
        <taxon>Bacteria</taxon>
        <taxon>Pseudomonadati</taxon>
        <taxon>Gemmatimonadota</taxon>
        <taxon>Gemmatimonadia</taxon>
        <taxon>Gemmatimonadales</taxon>
        <taxon>Gemmatimonadaceae</taxon>
        <taxon>Pseudogemmatithrix</taxon>
    </lineage>
</organism>
<evidence type="ECO:0000313" key="4">
    <source>
        <dbReference type="Proteomes" id="UP001229955"/>
    </source>
</evidence>
<dbReference type="EMBL" id="CP130613">
    <property type="protein sequence ID" value="WKW15236.1"/>
    <property type="molecule type" value="Genomic_DNA"/>
</dbReference>
<dbReference type="Pfam" id="PF13453">
    <property type="entry name" value="Zn_ribbon_TFIIB"/>
    <property type="match status" value="1"/>
</dbReference>
<evidence type="ECO:0000259" key="1">
    <source>
        <dbReference type="Pfam" id="PF13453"/>
    </source>
</evidence>